<feature type="compositionally biased region" description="Basic and acidic residues" evidence="1">
    <location>
        <begin position="1"/>
        <end position="13"/>
    </location>
</feature>
<name>A0A915E597_9BILA</name>
<protein>
    <submittedName>
        <fullName evidence="3">Uncharacterized protein</fullName>
    </submittedName>
</protein>
<evidence type="ECO:0000313" key="3">
    <source>
        <dbReference type="WBParaSite" id="jg26335"/>
    </source>
</evidence>
<proteinExistence type="predicted"/>
<evidence type="ECO:0000256" key="1">
    <source>
        <dbReference type="SAM" id="MobiDB-lite"/>
    </source>
</evidence>
<organism evidence="2 3">
    <name type="scientific">Ditylenchus dipsaci</name>
    <dbReference type="NCBI Taxonomy" id="166011"/>
    <lineage>
        <taxon>Eukaryota</taxon>
        <taxon>Metazoa</taxon>
        <taxon>Ecdysozoa</taxon>
        <taxon>Nematoda</taxon>
        <taxon>Chromadorea</taxon>
        <taxon>Rhabditida</taxon>
        <taxon>Tylenchina</taxon>
        <taxon>Tylenchomorpha</taxon>
        <taxon>Sphaerularioidea</taxon>
        <taxon>Anguinidae</taxon>
        <taxon>Anguininae</taxon>
        <taxon>Ditylenchus</taxon>
    </lineage>
</organism>
<dbReference type="AlphaFoldDB" id="A0A915E597"/>
<feature type="region of interest" description="Disordered" evidence="1">
    <location>
        <begin position="1"/>
        <end position="51"/>
    </location>
</feature>
<dbReference type="Proteomes" id="UP000887574">
    <property type="component" value="Unplaced"/>
</dbReference>
<dbReference type="WBParaSite" id="jg26335">
    <property type="protein sequence ID" value="jg26335"/>
    <property type="gene ID" value="jg26335"/>
</dbReference>
<evidence type="ECO:0000313" key="2">
    <source>
        <dbReference type="Proteomes" id="UP000887574"/>
    </source>
</evidence>
<sequence>MRRKHEENVKEMNQRFNGVQKMRPSHNEVVKQTDRKESAKQVHRSRKEEHRIYSKEKHEIKLGGKHAFMSKLLLHVFLSFSQKRDLLGNRLLSHSQESGSQSNGAVYGTGYSTTSPANSVVVMQGGGQ</sequence>
<keyword evidence="2" id="KW-1185">Reference proteome</keyword>
<accession>A0A915E597</accession>
<feature type="compositionally biased region" description="Basic and acidic residues" evidence="1">
    <location>
        <begin position="25"/>
        <end position="51"/>
    </location>
</feature>
<reference evidence="3" key="1">
    <citation type="submission" date="2022-11" db="UniProtKB">
        <authorList>
            <consortium name="WormBaseParasite"/>
        </authorList>
    </citation>
    <scope>IDENTIFICATION</scope>
</reference>